<evidence type="ECO:0000313" key="2">
    <source>
        <dbReference type="EMBL" id="QDU47379.1"/>
    </source>
</evidence>
<keyword evidence="3" id="KW-1185">Reference proteome</keyword>
<dbReference type="Proteomes" id="UP000319383">
    <property type="component" value="Chromosome"/>
</dbReference>
<dbReference type="EMBL" id="CP036276">
    <property type="protein sequence ID" value="QDU47379.1"/>
    <property type="molecule type" value="Genomic_DNA"/>
</dbReference>
<dbReference type="Gene3D" id="3.40.50.300">
    <property type="entry name" value="P-loop containing nucleotide triphosphate hydrolases"/>
    <property type="match status" value="1"/>
</dbReference>
<dbReference type="KEGG" id="sdyn:Mal52_59080"/>
<dbReference type="InterPro" id="IPR027417">
    <property type="entry name" value="P-loop_NTPase"/>
</dbReference>
<evidence type="ECO:0000259" key="1">
    <source>
        <dbReference type="Pfam" id="PF00004"/>
    </source>
</evidence>
<sequence>MPGTDIDKLKEAIEQAEARYEKLVLLIGESGSGKTQLLRALVDAKACPLVNVNLRLSQKLLEIPRRKRPAKVSTLFSDLLDEEEGSPILLDDIELLFDKALQTNTLTLLRHHSKNRIVVVAWNGTFSDGVLTYAEPDHPEYVQEKDVEAIVLSIASPAAASH</sequence>
<feature type="domain" description="ATPase AAA-type core" evidence="1">
    <location>
        <begin position="24"/>
        <end position="114"/>
    </location>
</feature>
<dbReference type="InterPro" id="IPR025662">
    <property type="entry name" value="Sigma_54_int_dom_ATP-bd_1"/>
</dbReference>
<dbReference type="GO" id="GO:0005524">
    <property type="term" value="F:ATP binding"/>
    <property type="evidence" value="ECO:0007669"/>
    <property type="project" value="InterPro"/>
</dbReference>
<reference evidence="2 3" key="1">
    <citation type="submission" date="2019-02" db="EMBL/GenBank/DDBJ databases">
        <title>Deep-cultivation of Planctomycetes and their phenomic and genomic characterization uncovers novel biology.</title>
        <authorList>
            <person name="Wiegand S."/>
            <person name="Jogler M."/>
            <person name="Boedeker C."/>
            <person name="Pinto D."/>
            <person name="Vollmers J."/>
            <person name="Rivas-Marin E."/>
            <person name="Kohn T."/>
            <person name="Peeters S.H."/>
            <person name="Heuer A."/>
            <person name="Rast P."/>
            <person name="Oberbeckmann S."/>
            <person name="Bunk B."/>
            <person name="Jeske O."/>
            <person name="Meyerdierks A."/>
            <person name="Storesund J.E."/>
            <person name="Kallscheuer N."/>
            <person name="Luecker S."/>
            <person name="Lage O.M."/>
            <person name="Pohl T."/>
            <person name="Merkel B.J."/>
            <person name="Hornburger P."/>
            <person name="Mueller R.-W."/>
            <person name="Bruemmer F."/>
            <person name="Labrenz M."/>
            <person name="Spormann A.M."/>
            <person name="Op den Camp H."/>
            <person name="Overmann J."/>
            <person name="Amann R."/>
            <person name="Jetten M.S.M."/>
            <person name="Mascher T."/>
            <person name="Medema M.H."/>
            <person name="Devos D.P."/>
            <person name="Kaster A.-K."/>
            <person name="Ovreas L."/>
            <person name="Rohde M."/>
            <person name="Galperin M.Y."/>
            <person name="Jogler C."/>
        </authorList>
    </citation>
    <scope>NUCLEOTIDE SEQUENCE [LARGE SCALE GENOMIC DNA]</scope>
    <source>
        <strain evidence="2 3">Mal52</strain>
    </source>
</reference>
<dbReference type="RefSeq" id="WP_145380207.1">
    <property type="nucleotide sequence ID" value="NZ_CP036276.1"/>
</dbReference>
<organism evidence="2 3">
    <name type="scientific">Symmachiella dynata</name>
    <dbReference type="NCBI Taxonomy" id="2527995"/>
    <lineage>
        <taxon>Bacteria</taxon>
        <taxon>Pseudomonadati</taxon>
        <taxon>Planctomycetota</taxon>
        <taxon>Planctomycetia</taxon>
        <taxon>Planctomycetales</taxon>
        <taxon>Planctomycetaceae</taxon>
        <taxon>Symmachiella</taxon>
    </lineage>
</organism>
<dbReference type="PROSITE" id="PS00675">
    <property type="entry name" value="SIGMA54_INTERACT_1"/>
    <property type="match status" value="1"/>
</dbReference>
<dbReference type="Pfam" id="PF00004">
    <property type="entry name" value="AAA"/>
    <property type="match status" value="1"/>
</dbReference>
<proteinExistence type="predicted"/>
<name>A0A517ZY31_9PLAN</name>
<dbReference type="InterPro" id="IPR003959">
    <property type="entry name" value="ATPase_AAA_core"/>
</dbReference>
<evidence type="ECO:0000313" key="3">
    <source>
        <dbReference type="Proteomes" id="UP000319383"/>
    </source>
</evidence>
<dbReference type="SUPFAM" id="SSF52540">
    <property type="entry name" value="P-loop containing nucleoside triphosphate hydrolases"/>
    <property type="match status" value="1"/>
</dbReference>
<dbReference type="AlphaFoldDB" id="A0A517ZY31"/>
<protein>
    <recommendedName>
        <fullName evidence="1">ATPase AAA-type core domain-containing protein</fullName>
    </recommendedName>
</protein>
<dbReference type="NCBIfam" id="NF033453">
    <property type="entry name" value="BREX_3_BrxF"/>
    <property type="match status" value="1"/>
</dbReference>
<dbReference type="InterPro" id="IPR048067">
    <property type="entry name" value="BREX_3_BrxF"/>
</dbReference>
<gene>
    <name evidence="2" type="ORF">Mal52_59080</name>
</gene>
<dbReference type="GO" id="GO:0006355">
    <property type="term" value="P:regulation of DNA-templated transcription"/>
    <property type="evidence" value="ECO:0007669"/>
    <property type="project" value="InterPro"/>
</dbReference>
<accession>A0A517ZY31</accession>